<feature type="transmembrane region" description="Helical" evidence="1">
    <location>
        <begin position="41"/>
        <end position="64"/>
    </location>
</feature>
<protein>
    <recommendedName>
        <fullName evidence="4">Transmembrane protein</fullName>
    </recommendedName>
</protein>
<dbReference type="AlphaFoldDB" id="A0A1M2UW04"/>
<evidence type="ECO:0000313" key="2">
    <source>
        <dbReference type="EMBL" id="OJS99521.1"/>
    </source>
</evidence>
<sequence length="385" mass="43594">MPEYADTAWRGEQPFSCEFSVQSAPEDLLASGKACRAFHTILSTVCLVGFIVGTVFFLIAAFGSGLRLSVMINNPLFPAVYLGIGCFLLYGFLFRVDRKKREHHKTLGYTRKASHRLISATDLKILDFKCRPSAALGAVSFKHGSIKPTRWRKSIRHCANYRGVSWDEKELAYFAPSPFQGNMVLVQLVCWTLVVLGWPIIILHLLSLSYDEISVVGYVIFFLLSGAPIAHQLIRKETYVNHRGPKVFSLSRSTGMVSVYQDGALLFSHPFIDFNCFYKQVWFGGRTGWVRSLFMTYRNEDYPYDHVVDLATFVDSTAESSFLEVWEVIKCYMNVTLPLPESLFLAPRRPFDSVSAEYDRRVEGSPTVKEDMSDSEYEALLAAGR</sequence>
<feature type="transmembrane region" description="Helical" evidence="1">
    <location>
        <begin position="213"/>
        <end position="234"/>
    </location>
</feature>
<gene>
    <name evidence="2" type="ORF">BEE62_05140</name>
</gene>
<evidence type="ECO:0000313" key="3">
    <source>
        <dbReference type="Proteomes" id="UP000183986"/>
    </source>
</evidence>
<dbReference type="EMBL" id="MPKY01000001">
    <property type="protein sequence ID" value="OJS99521.1"/>
    <property type="molecule type" value="Genomic_DNA"/>
</dbReference>
<evidence type="ECO:0000256" key="1">
    <source>
        <dbReference type="SAM" id="Phobius"/>
    </source>
</evidence>
<reference evidence="2" key="1">
    <citation type="submission" date="2016-11" db="EMBL/GenBank/DDBJ databases">
        <title>Draft Genome Sequence of Marinobacter hydrocarbonoclasticus strain STW2, a polyaromatic aromatic hydrocarbon degrading and denitrifying bacterium from rhizosphere of Seagrass Enhalus acodoides.</title>
        <authorList>
            <person name="Ling J."/>
            <person name="Dong J."/>
        </authorList>
    </citation>
    <scope>NUCLEOTIDE SEQUENCE [LARGE SCALE GENOMIC DNA]</scope>
    <source>
        <strain evidence="2">STW2</strain>
    </source>
</reference>
<name>A0A1M2UW04_MARNT</name>
<comment type="caution">
    <text evidence="2">The sequence shown here is derived from an EMBL/GenBank/DDBJ whole genome shotgun (WGS) entry which is preliminary data.</text>
</comment>
<keyword evidence="3" id="KW-1185">Reference proteome</keyword>
<evidence type="ECO:0008006" key="4">
    <source>
        <dbReference type="Google" id="ProtNLM"/>
    </source>
</evidence>
<keyword evidence="1" id="KW-0472">Membrane</keyword>
<dbReference type="OrthoDB" id="6353544at2"/>
<dbReference type="RefSeq" id="WP_072676530.1">
    <property type="nucleotide sequence ID" value="NZ_MPKY01000001.1"/>
</dbReference>
<organism evidence="2 3">
    <name type="scientific">Marinobacter nauticus</name>
    <name type="common">Marinobacter hydrocarbonoclasticus</name>
    <name type="synonym">Marinobacter aquaeolei</name>
    <dbReference type="NCBI Taxonomy" id="2743"/>
    <lineage>
        <taxon>Bacteria</taxon>
        <taxon>Pseudomonadati</taxon>
        <taxon>Pseudomonadota</taxon>
        <taxon>Gammaproteobacteria</taxon>
        <taxon>Pseudomonadales</taxon>
        <taxon>Marinobacteraceae</taxon>
        <taxon>Marinobacter</taxon>
    </lineage>
</organism>
<keyword evidence="1" id="KW-1133">Transmembrane helix</keyword>
<proteinExistence type="predicted"/>
<feature type="transmembrane region" description="Helical" evidence="1">
    <location>
        <begin position="184"/>
        <end position="207"/>
    </location>
</feature>
<accession>A0A1M2UW04</accession>
<feature type="transmembrane region" description="Helical" evidence="1">
    <location>
        <begin position="76"/>
        <end position="96"/>
    </location>
</feature>
<keyword evidence="1" id="KW-0812">Transmembrane</keyword>
<dbReference type="Proteomes" id="UP000183986">
    <property type="component" value="Unassembled WGS sequence"/>
</dbReference>